<evidence type="ECO:0000313" key="2">
    <source>
        <dbReference type="Proteomes" id="UP001489719"/>
    </source>
</evidence>
<protein>
    <submittedName>
        <fullName evidence="1">Uncharacterized protein</fullName>
    </submittedName>
</protein>
<dbReference type="Proteomes" id="UP001489719">
    <property type="component" value="Unassembled WGS sequence"/>
</dbReference>
<proteinExistence type="predicted"/>
<accession>A0ACC3TKL5</accession>
<keyword evidence="2" id="KW-1185">Reference proteome</keyword>
<reference evidence="2" key="1">
    <citation type="journal article" date="2024" name="Front. Bioeng. Biotechnol.">
        <title>Genome-scale model development and genomic sequencing of the oleaginous clade Lipomyces.</title>
        <authorList>
            <person name="Czajka J.J."/>
            <person name="Han Y."/>
            <person name="Kim J."/>
            <person name="Mondo S.J."/>
            <person name="Hofstad B.A."/>
            <person name="Robles A."/>
            <person name="Haridas S."/>
            <person name="Riley R."/>
            <person name="LaButti K."/>
            <person name="Pangilinan J."/>
            <person name="Andreopoulos W."/>
            <person name="Lipzen A."/>
            <person name="Yan J."/>
            <person name="Wang M."/>
            <person name="Ng V."/>
            <person name="Grigoriev I.V."/>
            <person name="Spatafora J.W."/>
            <person name="Magnuson J.K."/>
            <person name="Baker S.E."/>
            <person name="Pomraning K.R."/>
        </authorList>
    </citation>
    <scope>NUCLEOTIDE SEQUENCE [LARGE SCALE GENOMIC DNA]</scope>
    <source>
        <strain evidence="2">CBS 10300</strain>
    </source>
</reference>
<gene>
    <name evidence="1" type="ORF">V1517DRAFT_327033</name>
</gene>
<evidence type="ECO:0000313" key="1">
    <source>
        <dbReference type="EMBL" id="KAK9321195.1"/>
    </source>
</evidence>
<dbReference type="EMBL" id="MU970104">
    <property type="protein sequence ID" value="KAK9321195.1"/>
    <property type="molecule type" value="Genomic_DNA"/>
</dbReference>
<name>A0ACC3TKL5_9ASCO</name>
<organism evidence="1 2">
    <name type="scientific">Lipomyces orientalis</name>
    <dbReference type="NCBI Taxonomy" id="1233043"/>
    <lineage>
        <taxon>Eukaryota</taxon>
        <taxon>Fungi</taxon>
        <taxon>Dikarya</taxon>
        <taxon>Ascomycota</taxon>
        <taxon>Saccharomycotina</taxon>
        <taxon>Lipomycetes</taxon>
        <taxon>Lipomycetales</taxon>
        <taxon>Lipomycetaceae</taxon>
        <taxon>Lipomyces</taxon>
    </lineage>
</organism>
<sequence length="738" mass="82293">MSFSMQQQPKHTYGRRVHKSRHWQGLTDTELWAQTSPVKKVTSILPLFSPKSRKSDDGAVDNGAGRDCREKVHAERTGATAGDSPTKYSKERSANLIVQEDKENGLQVPRRSSTIKLKSALSSSMVESTREPLSSKSVNHPSTAPGVFLQPDTESEQQMPTSTFYKLPEVQIDLSDLSVCLDVISKPDPGDQVNPILAPLSSSDSVSFIALDEEIDKSAMSISSDLLATSTPILYRSREDDVPTNAVQKFVSPIIPTRDCSLAYLNSISSSPKTKDKLSPKNSPSREARIVPSTPSTPPSSPKIISPTGQPYGTLKGAPLPSSPLRGITNLSDLEDIVDAKSSGLDDLLNSCTSKEIRNFSEFIASFQDRWRLQKLGEASYSEVYSAIHNESAVSHVLKVMPFGKTDGETEQASVCDIANELKISKTLMAYDGFVKLIDAHVVQGKYSDILLELWDKFNNAGGSENGRPDIYEEDQYYCIIILNHAGTDLEHFVLKSWREAAAIFWRVARSLSYAEMFVDFEHRDLHWGNIVLDRPDEISDLMADMSLDDGHNAVNLKVTIIDYTLSRAKCHGVLVFTALDDPAIYTGKGDYQFDIYRFSRKLFTPVEDSVLNEQVHDEITNKGSRRRSTGHSQSTVKHNWAEYCPKTNILWLHYLAERLMNHKQLAAPRLGRQSSRNASANECVSQSEIEAYRSLEAVFKLIDPRKKRFAGKKGAQKQILCAQDLLNWGRDEDIVYC</sequence>
<comment type="caution">
    <text evidence="1">The sequence shown here is derived from an EMBL/GenBank/DDBJ whole genome shotgun (WGS) entry which is preliminary data.</text>
</comment>